<reference evidence="1 2" key="1">
    <citation type="submission" date="2013-05" db="EMBL/GenBank/DDBJ databases">
        <authorList>
            <person name="Harkins D.M."/>
            <person name="Durkin A.S."/>
            <person name="Brinkac L.M."/>
            <person name="Haft D.H."/>
            <person name="Selengut J.D."/>
            <person name="Sanka R."/>
            <person name="DePew J."/>
            <person name="Purushe J."/>
            <person name="Hartskeerl R.A."/>
            <person name="Ahmed A."/>
            <person name="van der Linden H."/>
            <person name="Goris M.G.A."/>
            <person name="Vinetz J.M."/>
            <person name="Sutton G.G."/>
            <person name="Nierman W.C."/>
            <person name="Fouts D.E."/>
        </authorList>
    </citation>
    <scope>NUCLEOTIDE SEQUENCE [LARGE SCALE GENOMIC DNA]</scope>
    <source>
        <strain evidence="1 2">CZ214</strain>
    </source>
</reference>
<comment type="caution">
    <text evidence="1">The sequence shown here is derived from an EMBL/GenBank/DDBJ whole genome shotgun (WGS) entry which is preliminary data.</text>
</comment>
<dbReference type="AlphaFoldDB" id="T0GXL9"/>
<gene>
    <name evidence="1" type="ORF">LEP1GSC059_4383</name>
</gene>
<proteinExistence type="predicted"/>
<evidence type="ECO:0000313" key="2">
    <source>
        <dbReference type="Proteomes" id="UP000015442"/>
    </source>
</evidence>
<protein>
    <recommendedName>
        <fullName evidence="3">DDE family endonuclease domain protein</fullName>
    </recommendedName>
</protein>
<evidence type="ECO:0008006" key="3">
    <source>
        <dbReference type="Google" id="ProtNLM"/>
    </source>
</evidence>
<organism evidence="1 2">
    <name type="scientific">Leptospira noguchii serovar Panama str. CZ214</name>
    <dbReference type="NCBI Taxonomy" id="1001595"/>
    <lineage>
        <taxon>Bacteria</taxon>
        <taxon>Pseudomonadati</taxon>
        <taxon>Spirochaetota</taxon>
        <taxon>Spirochaetia</taxon>
        <taxon>Leptospirales</taxon>
        <taxon>Leptospiraceae</taxon>
        <taxon>Leptospira</taxon>
    </lineage>
</organism>
<sequence>MTSKDKAILFLSNTISGKTHDLKVAENTMITSAIPKDVVCILDSGFEGIE</sequence>
<evidence type="ECO:0000313" key="1">
    <source>
        <dbReference type="EMBL" id="EQA72071.1"/>
    </source>
</evidence>
<accession>T0GXL9</accession>
<dbReference type="EMBL" id="AKWY02000019">
    <property type="protein sequence ID" value="EQA72071.1"/>
    <property type="molecule type" value="Genomic_DNA"/>
</dbReference>
<dbReference type="Proteomes" id="UP000015442">
    <property type="component" value="Unassembled WGS sequence"/>
</dbReference>
<name>T0GXL9_9LEPT</name>